<keyword evidence="2" id="KW-1185">Reference proteome</keyword>
<dbReference type="KEGG" id="slau:SLA_6965"/>
<reference evidence="1 2" key="1">
    <citation type="journal article" date="2016" name="Genome Announc.">
        <title>Complete Genome Sequence of Thiostrepton-Producing Streptomyces laurentii ATCC 31255.</title>
        <authorList>
            <person name="Doi K."/>
            <person name="Fujino Y."/>
            <person name="Nagayoshi Y."/>
            <person name="Ohshima T."/>
            <person name="Ogata S."/>
        </authorList>
    </citation>
    <scope>NUCLEOTIDE SEQUENCE [LARGE SCALE GENOMIC DNA]</scope>
    <source>
        <strain evidence="1 2">ATCC 31255</strain>
    </source>
</reference>
<dbReference type="AlphaFoldDB" id="A0A160P953"/>
<evidence type="ECO:0000313" key="2">
    <source>
        <dbReference type="Proteomes" id="UP000217676"/>
    </source>
</evidence>
<keyword evidence="1" id="KW-0645">Protease</keyword>
<protein>
    <submittedName>
        <fullName evidence="1">D-aminopeptidase</fullName>
    </submittedName>
</protein>
<sequence>MASRLVPWRDRPRGIPPWEAFYARSRGAGVGAAPSGGALLGIPGVTGTDSRTVSARGPLPGLYRQFGVWMRVAASMTNQPPYC</sequence>
<gene>
    <name evidence="1" type="ORF">SLA_6965</name>
</gene>
<name>A0A160P953_STRLU</name>
<evidence type="ECO:0000313" key="1">
    <source>
        <dbReference type="EMBL" id="BAU87831.1"/>
    </source>
</evidence>
<dbReference type="GO" id="GO:0004177">
    <property type="term" value="F:aminopeptidase activity"/>
    <property type="evidence" value="ECO:0007669"/>
    <property type="project" value="UniProtKB-KW"/>
</dbReference>
<proteinExistence type="predicted"/>
<keyword evidence="1" id="KW-0378">Hydrolase</keyword>
<keyword evidence="1" id="KW-0031">Aminopeptidase</keyword>
<dbReference type="Proteomes" id="UP000217676">
    <property type="component" value="Chromosome"/>
</dbReference>
<dbReference type="EMBL" id="AP017424">
    <property type="protein sequence ID" value="BAU87831.1"/>
    <property type="molecule type" value="Genomic_DNA"/>
</dbReference>
<organism evidence="1 2">
    <name type="scientific">Streptomyces laurentii</name>
    <dbReference type="NCBI Taxonomy" id="39478"/>
    <lineage>
        <taxon>Bacteria</taxon>
        <taxon>Bacillati</taxon>
        <taxon>Actinomycetota</taxon>
        <taxon>Actinomycetes</taxon>
        <taxon>Kitasatosporales</taxon>
        <taxon>Streptomycetaceae</taxon>
        <taxon>Streptomyces</taxon>
    </lineage>
</organism>
<accession>A0A160P953</accession>